<feature type="domain" description="Uso1/p115-like vesicle tethering protein C-terminal" evidence="3">
    <location>
        <begin position="174"/>
        <end position="326"/>
    </location>
</feature>
<dbReference type="GO" id="GO:0045056">
    <property type="term" value="P:transcytosis"/>
    <property type="evidence" value="ECO:0007669"/>
    <property type="project" value="TreeGrafter"/>
</dbReference>
<protein>
    <recommendedName>
        <fullName evidence="3">Uso1/p115-like vesicle tethering protein C-terminal domain-containing protein</fullName>
    </recommendedName>
</protein>
<dbReference type="InterPro" id="IPR024095">
    <property type="entry name" value="Vesicle_P115"/>
</dbReference>
<dbReference type="AlphaFoldDB" id="A0A3Q1HB62"/>
<dbReference type="Ensembl" id="ENSAPOT00000004863.1">
    <property type="protein sequence ID" value="ENSAPOP00000025985.1"/>
    <property type="gene ID" value="ENSAPOG00000009478.1"/>
</dbReference>
<accession>A0A3Q1HB62</accession>
<dbReference type="STRING" id="80966.ENSAPOP00000025985"/>
<evidence type="ECO:0000259" key="3">
    <source>
        <dbReference type="Pfam" id="PF04871"/>
    </source>
</evidence>
<dbReference type="GO" id="GO:0005795">
    <property type="term" value="C:Golgi stack"/>
    <property type="evidence" value="ECO:0007669"/>
    <property type="project" value="TreeGrafter"/>
</dbReference>
<reference evidence="4" key="1">
    <citation type="submission" date="2025-08" db="UniProtKB">
        <authorList>
            <consortium name="Ensembl"/>
        </authorList>
    </citation>
    <scope>IDENTIFICATION</scope>
</reference>
<evidence type="ECO:0000256" key="2">
    <source>
        <dbReference type="SAM" id="MobiDB-lite"/>
    </source>
</evidence>
<dbReference type="GO" id="GO:0048211">
    <property type="term" value="P:Golgi vesicle docking"/>
    <property type="evidence" value="ECO:0007669"/>
    <property type="project" value="TreeGrafter"/>
</dbReference>
<dbReference type="GO" id="GO:0006886">
    <property type="term" value="P:intracellular protein transport"/>
    <property type="evidence" value="ECO:0007669"/>
    <property type="project" value="InterPro"/>
</dbReference>
<dbReference type="Proteomes" id="UP000257200">
    <property type="component" value="Unplaced"/>
</dbReference>
<keyword evidence="1" id="KW-0175">Coiled coil</keyword>
<dbReference type="GO" id="GO:0061025">
    <property type="term" value="P:membrane fusion"/>
    <property type="evidence" value="ECO:0007669"/>
    <property type="project" value="TreeGrafter"/>
</dbReference>
<evidence type="ECO:0000313" key="5">
    <source>
        <dbReference type="Proteomes" id="UP000257200"/>
    </source>
</evidence>
<dbReference type="GO" id="GO:0005783">
    <property type="term" value="C:endoplasmic reticulum"/>
    <property type="evidence" value="ECO:0007669"/>
    <property type="project" value="TreeGrafter"/>
</dbReference>
<proteinExistence type="predicted"/>
<dbReference type="PANTHER" id="PTHR10013:SF0">
    <property type="entry name" value="GENERAL VESICULAR TRANSPORT FACTOR P115"/>
    <property type="match status" value="1"/>
</dbReference>
<dbReference type="InParanoid" id="A0A3Q1HB62"/>
<dbReference type="GO" id="GO:0006888">
    <property type="term" value="P:endoplasmic reticulum to Golgi vesicle-mediated transport"/>
    <property type="evidence" value="ECO:0007669"/>
    <property type="project" value="TreeGrafter"/>
</dbReference>
<reference evidence="4" key="2">
    <citation type="submission" date="2025-09" db="UniProtKB">
        <authorList>
            <consortium name="Ensembl"/>
        </authorList>
    </citation>
    <scope>IDENTIFICATION</scope>
</reference>
<dbReference type="PANTHER" id="PTHR10013">
    <property type="entry name" value="GENERAL VESICULAR TRANSPORT FACTOR P115"/>
    <property type="match status" value="1"/>
</dbReference>
<feature type="coiled-coil region" evidence="1">
    <location>
        <begin position="120"/>
        <end position="202"/>
    </location>
</feature>
<feature type="coiled-coil region" evidence="1">
    <location>
        <begin position="46"/>
        <end position="94"/>
    </location>
</feature>
<keyword evidence="5" id="KW-1185">Reference proteome</keyword>
<sequence>MLFDHEFTKLVKELEGVITKAVHKSTEEEKKEEEVKKTLEQHDNIVTQYKELIREQDAQIQELKEQVASMTSENEQMQTTVTQQLSQIQQHKDQYNILKLKLGKENQSQSNSQGDGSQMNGLQTEELSQLREEVEELRKQHSLLQTQLDDKDALINTLVSRCLSVGELEALRSQVQSQSTEINQLKTERQDLLRKAEAGVKKNSMKIQNQEFTQELKNKTGRPPLCSRSFLPCAQEEVKRLSESRAELEQQLASSTSTVAILQTEKTKLQTEVQESKKEQDDLLMLLADQDQKIHSLKQRLKELGETVEDEDDLDARDQTDDDDEEDEDED</sequence>
<dbReference type="InterPro" id="IPR006955">
    <property type="entry name" value="Uso1_p115_C"/>
</dbReference>
<dbReference type="GeneTree" id="ENSGT00390000017018"/>
<evidence type="ECO:0000256" key="1">
    <source>
        <dbReference type="SAM" id="Coils"/>
    </source>
</evidence>
<name>A0A3Q1HB62_9TELE</name>
<evidence type="ECO:0000313" key="4">
    <source>
        <dbReference type="Ensembl" id="ENSAPOP00000025985.1"/>
    </source>
</evidence>
<dbReference type="Pfam" id="PF04871">
    <property type="entry name" value="Uso1_p115_C"/>
    <property type="match status" value="1"/>
</dbReference>
<feature type="compositionally biased region" description="Acidic residues" evidence="2">
    <location>
        <begin position="306"/>
        <end position="331"/>
    </location>
</feature>
<organism evidence="4 5">
    <name type="scientific">Acanthochromis polyacanthus</name>
    <name type="common">spiny chromis</name>
    <dbReference type="NCBI Taxonomy" id="80966"/>
    <lineage>
        <taxon>Eukaryota</taxon>
        <taxon>Metazoa</taxon>
        <taxon>Chordata</taxon>
        <taxon>Craniata</taxon>
        <taxon>Vertebrata</taxon>
        <taxon>Euteleostomi</taxon>
        <taxon>Actinopterygii</taxon>
        <taxon>Neopterygii</taxon>
        <taxon>Teleostei</taxon>
        <taxon>Neoteleostei</taxon>
        <taxon>Acanthomorphata</taxon>
        <taxon>Ovalentaria</taxon>
        <taxon>Pomacentridae</taxon>
        <taxon>Acanthochromis</taxon>
    </lineage>
</organism>
<feature type="region of interest" description="Disordered" evidence="2">
    <location>
        <begin position="302"/>
        <end position="331"/>
    </location>
</feature>
<dbReference type="GO" id="GO:0012507">
    <property type="term" value="C:ER to Golgi transport vesicle membrane"/>
    <property type="evidence" value="ECO:0007669"/>
    <property type="project" value="TreeGrafter"/>
</dbReference>